<sequence>MTWFATLALLWLVLAALMIQARQRGSRRVARRWRTRLYAVSLVPLTALALGVVLVAVQLPGLAVDNPVGLEHAVAAATPYAQWLALVANLVVVDMALRTSTAARGKVTQKNRRAGGIRDREVHEAFTSQSA</sequence>
<dbReference type="AlphaFoldDB" id="A0A0A0JFH0"/>
<feature type="transmembrane region" description="Helical" evidence="1">
    <location>
        <begin position="37"/>
        <end position="57"/>
    </location>
</feature>
<proteinExistence type="predicted"/>
<dbReference type="STRING" id="1385521.N803_06170"/>
<accession>A0A0A0JFH0</accession>
<keyword evidence="1" id="KW-0812">Transmembrane</keyword>
<dbReference type="EMBL" id="AVPK01000015">
    <property type="protein sequence ID" value="KGN36170.1"/>
    <property type="molecule type" value="Genomic_DNA"/>
</dbReference>
<protein>
    <submittedName>
        <fullName evidence="2">Uncharacterized protein</fullName>
    </submittedName>
</protein>
<reference evidence="2 3" key="1">
    <citation type="submission" date="2013-08" db="EMBL/GenBank/DDBJ databases">
        <title>The genome sequence of Knoellia subterranea.</title>
        <authorList>
            <person name="Zhu W."/>
            <person name="Wang G."/>
        </authorList>
    </citation>
    <scope>NUCLEOTIDE SEQUENCE [LARGE SCALE GENOMIC DNA]</scope>
    <source>
        <strain evidence="2 3">KCTC 19937</strain>
    </source>
</reference>
<keyword evidence="1" id="KW-1133">Transmembrane helix</keyword>
<dbReference type="eggNOG" id="ENOG50326FE">
    <property type="taxonomic scope" value="Bacteria"/>
</dbReference>
<dbReference type="RefSeq" id="WP_035907342.1">
    <property type="nucleotide sequence ID" value="NZ_AVPK01000015.1"/>
</dbReference>
<dbReference type="Proteomes" id="UP000030011">
    <property type="component" value="Unassembled WGS sequence"/>
</dbReference>
<evidence type="ECO:0000313" key="2">
    <source>
        <dbReference type="EMBL" id="KGN36170.1"/>
    </source>
</evidence>
<comment type="caution">
    <text evidence="2">The sequence shown here is derived from an EMBL/GenBank/DDBJ whole genome shotgun (WGS) entry which is preliminary data.</text>
</comment>
<name>A0A0A0JFH0_9MICO</name>
<keyword evidence="3" id="KW-1185">Reference proteome</keyword>
<keyword evidence="1" id="KW-0472">Membrane</keyword>
<gene>
    <name evidence="2" type="ORF">N803_06170</name>
</gene>
<organism evidence="2 3">
    <name type="scientific">Knoellia subterranea KCTC 19937</name>
    <dbReference type="NCBI Taxonomy" id="1385521"/>
    <lineage>
        <taxon>Bacteria</taxon>
        <taxon>Bacillati</taxon>
        <taxon>Actinomycetota</taxon>
        <taxon>Actinomycetes</taxon>
        <taxon>Micrococcales</taxon>
        <taxon>Intrasporangiaceae</taxon>
        <taxon>Knoellia</taxon>
    </lineage>
</organism>
<evidence type="ECO:0000313" key="3">
    <source>
        <dbReference type="Proteomes" id="UP000030011"/>
    </source>
</evidence>
<evidence type="ECO:0000256" key="1">
    <source>
        <dbReference type="SAM" id="Phobius"/>
    </source>
</evidence>